<evidence type="ECO:0000313" key="1">
    <source>
        <dbReference type="EMBL" id="MBB5350892.1"/>
    </source>
</evidence>
<protein>
    <submittedName>
        <fullName evidence="1">Uncharacterized protein</fullName>
    </submittedName>
</protein>
<evidence type="ECO:0000313" key="2">
    <source>
        <dbReference type="Proteomes" id="UP000557717"/>
    </source>
</evidence>
<dbReference type="AlphaFoldDB" id="A0A840UYN5"/>
<sequence>MPDTRRGITFTLQAPTALVAGALLFCSGCSRKVPEQVESPLPGTSVVIASASGGVDRQRLETMLWQDIAPTAETTLSLGLISEVMAASDGSEASPCRYLRGLLELSSNHPEEASNEWAAIPLEDFPPDFLYAPWRVAESTAKDANRYTEPLTAAVTDNKTSPLVTARWHGGHGAFNRALSAYLKSDPAQWTPHELEQLRVMKLYQPLTSEVTRMVAGALKGGRIPKALQADFLQLLQAPAEPDKEQVTELLKSDPVVARAAVEGARRQLDLRQAFASDRFEDVVAQTRNLDTATATDETVLLAFLASTRTGEKDLASRWAEELLRRKPGSETETWIQNIQQSSP</sequence>
<gene>
    <name evidence="1" type="ORF">HNR46_001126</name>
</gene>
<dbReference type="EMBL" id="JACHFD010000004">
    <property type="protein sequence ID" value="MBB5350892.1"/>
    <property type="molecule type" value="Genomic_DNA"/>
</dbReference>
<organism evidence="1 2">
    <name type="scientific">Haloferula luteola</name>
    <dbReference type="NCBI Taxonomy" id="595692"/>
    <lineage>
        <taxon>Bacteria</taxon>
        <taxon>Pseudomonadati</taxon>
        <taxon>Verrucomicrobiota</taxon>
        <taxon>Verrucomicrobiia</taxon>
        <taxon>Verrucomicrobiales</taxon>
        <taxon>Verrucomicrobiaceae</taxon>
        <taxon>Haloferula</taxon>
    </lineage>
</organism>
<name>A0A840UYN5_9BACT</name>
<comment type="caution">
    <text evidence="1">The sequence shown here is derived from an EMBL/GenBank/DDBJ whole genome shotgun (WGS) entry which is preliminary data.</text>
</comment>
<accession>A0A840UYN5</accession>
<dbReference type="RefSeq" id="WP_184016576.1">
    <property type="nucleotide sequence ID" value="NZ_JACHFD010000004.1"/>
</dbReference>
<proteinExistence type="predicted"/>
<dbReference type="Proteomes" id="UP000557717">
    <property type="component" value="Unassembled WGS sequence"/>
</dbReference>
<reference evidence="1 2" key="1">
    <citation type="submission" date="2020-08" db="EMBL/GenBank/DDBJ databases">
        <title>Genomic Encyclopedia of Type Strains, Phase IV (KMG-IV): sequencing the most valuable type-strain genomes for metagenomic binning, comparative biology and taxonomic classification.</title>
        <authorList>
            <person name="Goeker M."/>
        </authorList>
    </citation>
    <scope>NUCLEOTIDE SEQUENCE [LARGE SCALE GENOMIC DNA]</scope>
    <source>
        <strain evidence="1 2">YC6886</strain>
    </source>
</reference>
<keyword evidence="2" id="KW-1185">Reference proteome</keyword>